<dbReference type="Gene3D" id="4.10.860.10">
    <property type="entry name" value="UVR domain"/>
    <property type="match status" value="1"/>
</dbReference>
<dbReference type="Pfam" id="PF00004">
    <property type="entry name" value="AAA"/>
    <property type="match status" value="1"/>
</dbReference>
<dbReference type="InterPro" id="IPR018368">
    <property type="entry name" value="ClpA/B_CS1"/>
</dbReference>
<accession>A0A2H3KWD2</accession>
<organism evidence="8 9">
    <name type="scientific">Candidatus Chloroploca asiatica</name>
    <dbReference type="NCBI Taxonomy" id="1506545"/>
    <lineage>
        <taxon>Bacteria</taxon>
        <taxon>Bacillati</taxon>
        <taxon>Chloroflexota</taxon>
        <taxon>Chloroflexia</taxon>
        <taxon>Chloroflexales</taxon>
        <taxon>Chloroflexineae</taxon>
        <taxon>Oscillochloridaceae</taxon>
        <taxon>Candidatus Chloroploca</taxon>
    </lineage>
</organism>
<dbReference type="InterPro" id="IPR001270">
    <property type="entry name" value="ClpA/B"/>
</dbReference>
<dbReference type="EMBL" id="LYXE01000063">
    <property type="protein sequence ID" value="PDV99699.1"/>
    <property type="molecule type" value="Genomic_DNA"/>
</dbReference>
<keyword evidence="3 6" id="KW-0067">ATP-binding</keyword>
<dbReference type="PROSITE" id="PS00871">
    <property type="entry name" value="CLPAB_2"/>
    <property type="match status" value="1"/>
</dbReference>
<dbReference type="InterPro" id="IPR003959">
    <property type="entry name" value="ATPase_AAA_core"/>
</dbReference>
<evidence type="ECO:0000256" key="3">
    <source>
        <dbReference type="ARBA" id="ARBA00022840"/>
    </source>
</evidence>
<dbReference type="InterPro" id="IPR028299">
    <property type="entry name" value="ClpA/B_CS2"/>
</dbReference>
<dbReference type="PROSITE" id="PS00870">
    <property type="entry name" value="CLPAB_1"/>
    <property type="match status" value="1"/>
</dbReference>
<protein>
    <submittedName>
        <fullName evidence="8">Clp protease</fullName>
    </submittedName>
</protein>
<reference evidence="8 9" key="1">
    <citation type="submission" date="2016-05" db="EMBL/GenBank/DDBJ databases">
        <authorList>
            <person name="Lavstsen T."/>
            <person name="Jespersen J.S."/>
        </authorList>
    </citation>
    <scope>NUCLEOTIDE SEQUENCE [LARGE SCALE GENOMIC DNA]</scope>
    <source>
        <strain evidence="8 9">B7-9</strain>
    </source>
</reference>
<dbReference type="InterPro" id="IPR050130">
    <property type="entry name" value="ClpA_ClpB"/>
</dbReference>
<dbReference type="SUPFAM" id="SSF52540">
    <property type="entry name" value="P-loop containing nucleoside triphosphate hydrolases"/>
    <property type="match status" value="2"/>
</dbReference>
<dbReference type="CDD" id="cd00009">
    <property type="entry name" value="AAA"/>
    <property type="match status" value="1"/>
</dbReference>
<evidence type="ECO:0000313" key="8">
    <source>
        <dbReference type="EMBL" id="PDV99699.1"/>
    </source>
</evidence>
<dbReference type="Gene3D" id="1.10.1780.10">
    <property type="entry name" value="Clp, N-terminal domain"/>
    <property type="match status" value="1"/>
</dbReference>
<comment type="similarity">
    <text evidence="6">Belongs to the ClpA/ClpB family.</text>
</comment>
<evidence type="ECO:0000313" key="9">
    <source>
        <dbReference type="Proteomes" id="UP000220922"/>
    </source>
</evidence>
<evidence type="ECO:0000256" key="2">
    <source>
        <dbReference type="ARBA" id="ARBA00022741"/>
    </source>
</evidence>
<dbReference type="Proteomes" id="UP000220922">
    <property type="component" value="Unassembled WGS sequence"/>
</dbReference>
<name>A0A2H3KWD2_9CHLR</name>
<dbReference type="InterPro" id="IPR036628">
    <property type="entry name" value="Clp_N_dom_sf"/>
</dbReference>
<keyword evidence="4 6" id="KW-0143">Chaperone</keyword>
<dbReference type="Pfam" id="PF02861">
    <property type="entry name" value="Clp_N"/>
    <property type="match status" value="1"/>
</dbReference>
<dbReference type="FunFam" id="3.40.50.300:FF:000010">
    <property type="entry name" value="Chaperone clpB 1, putative"/>
    <property type="match status" value="1"/>
</dbReference>
<dbReference type="GO" id="GO:0034605">
    <property type="term" value="P:cellular response to heat"/>
    <property type="evidence" value="ECO:0007669"/>
    <property type="project" value="TreeGrafter"/>
</dbReference>
<dbReference type="PANTHER" id="PTHR11638">
    <property type="entry name" value="ATP-DEPENDENT CLP PROTEASE"/>
    <property type="match status" value="1"/>
</dbReference>
<comment type="caution">
    <text evidence="8">The sequence shown here is derived from an EMBL/GenBank/DDBJ whole genome shotgun (WGS) entry which is preliminary data.</text>
</comment>
<dbReference type="Pfam" id="PF07724">
    <property type="entry name" value="AAA_2"/>
    <property type="match status" value="1"/>
</dbReference>
<gene>
    <name evidence="8" type="ORF">A9Q02_00305</name>
</gene>
<dbReference type="PANTHER" id="PTHR11638:SF18">
    <property type="entry name" value="HEAT SHOCK PROTEIN 104"/>
    <property type="match status" value="1"/>
</dbReference>
<dbReference type="InterPro" id="IPR019489">
    <property type="entry name" value="Clp_ATPase_C"/>
</dbReference>
<dbReference type="InterPro" id="IPR027417">
    <property type="entry name" value="P-loop_NTPase"/>
</dbReference>
<dbReference type="GO" id="GO:0005524">
    <property type="term" value="F:ATP binding"/>
    <property type="evidence" value="ECO:0007669"/>
    <property type="project" value="UniProtKB-KW"/>
</dbReference>
<feature type="domain" description="Clp R" evidence="7">
    <location>
        <begin position="3"/>
        <end position="150"/>
    </location>
</feature>
<dbReference type="PROSITE" id="PS51903">
    <property type="entry name" value="CLP_R"/>
    <property type="match status" value="1"/>
</dbReference>
<dbReference type="AlphaFoldDB" id="A0A2H3KWD2"/>
<keyword evidence="8" id="KW-0645">Protease</keyword>
<dbReference type="CDD" id="cd19499">
    <property type="entry name" value="RecA-like_ClpB_Hsp104-like"/>
    <property type="match status" value="1"/>
</dbReference>
<keyword evidence="8" id="KW-0378">Hydrolase</keyword>
<dbReference type="GO" id="GO:0005737">
    <property type="term" value="C:cytoplasm"/>
    <property type="evidence" value="ECO:0007669"/>
    <property type="project" value="TreeGrafter"/>
</dbReference>
<evidence type="ECO:0000256" key="6">
    <source>
        <dbReference type="RuleBase" id="RU004432"/>
    </source>
</evidence>
<dbReference type="Pfam" id="PF10431">
    <property type="entry name" value="ClpB_D2-small"/>
    <property type="match status" value="1"/>
</dbReference>
<evidence type="ECO:0000256" key="1">
    <source>
        <dbReference type="ARBA" id="ARBA00022737"/>
    </source>
</evidence>
<dbReference type="PRINTS" id="PR00300">
    <property type="entry name" value="CLPPROTEASEA"/>
</dbReference>
<keyword evidence="2 6" id="KW-0547">Nucleotide-binding</keyword>
<evidence type="ECO:0000256" key="4">
    <source>
        <dbReference type="ARBA" id="ARBA00023186"/>
    </source>
</evidence>
<dbReference type="SMART" id="SM01086">
    <property type="entry name" value="ClpB_D2-small"/>
    <property type="match status" value="1"/>
</dbReference>
<keyword evidence="1 5" id="KW-0677">Repeat</keyword>
<dbReference type="InterPro" id="IPR003593">
    <property type="entry name" value="AAA+_ATPase"/>
</dbReference>
<dbReference type="Gene3D" id="1.10.8.60">
    <property type="match status" value="2"/>
</dbReference>
<dbReference type="FunFam" id="3.40.50.300:FF:000025">
    <property type="entry name" value="ATP-dependent Clp protease subunit"/>
    <property type="match status" value="1"/>
</dbReference>
<dbReference type="SMART" id="SM00382">
    <property type="entry name" value="AAA"/>
    <property type="match status" value="2"/>
</dbReference>
<dbReference type="RefSeq" id="WP_097651465.1">
    <property type="nucleotide sequence ID" value="NZ_LYXE01000063.1"/>
</dbReference>
<dbReference type="SUPFAM" id="SSF81923">
    <property type="entry name" value="Double Clp-N motif"/>
    <property type="match status" value="1"/>
</dbReference>
<evidence type="ECO:0000259" key="7">
    <source>
        <dbReference type="PROSITE" id="PS51903"/>
    </source>
</evidence>
<dbReference type="InterPro" id="IPR041546">
    <property type="entry name" value="ClpA/ClpB_AAA_lid"/>
</dbReference>
<dbReference type="InterPro" id="IPR004176">
    <property type="entry name" value="Clp_R_N"/>
</dbReference>
<proteinExistence type="inferred from homology"/>
<dbReference type="GO" id="GO:0008233">
    <property type="term" value="F:peptidase activity"/>
    <property type="evidence" value="ECO:0007669"/>
    <property type="project" value="UniProtKB-KW"/>
</dbReference>
<dbReference type="Gene3D" id="3.40.50.300">
    <property type="entry name" value="P-loop containing nucleotide triphosphate hydrolases"/>
    <property type="match status" value="2"/>
</dbReference>
<evidence type="ECO:0000256" key="5">
    <source>
        <dbReference type="PROSITE-ProRule" id="PRU01251"/>
    </source>
</evidence>
<dbReference type="Pfam" id="PF17871">
    <property type="entry name" value="AAA_lid_9"/>
    <property type="match status" value="1"/>
</dbReference>
<keyword evidence="9" id="KW-1185">Reference proteome</keyword>
<dbReference type="GO" id="GO:0016887">
    <property type="term" value="F:ATP hydrolysis activity"/>
    <property type="evidence" value="ECO:0007669"/>
    <property type="project" value="InterPro"/>
</dbReference>
<sequence>MRLERFTEKAQDAFQTAQEIMQEQHHTQLDVEHVFLAMLRQKDGLAQRTMVRLQVEPEVISQRVERELEKSPKVYGQYGFDNRVYVTPRTQRLVKRAEEEAARLGDKYVGIDHLLIALSGEREGASARILNSFNIDQERIYQALMEIRGSQRSDDPTAESRYEVLEKYSTDLTQMAREGKLDPVIGRESEIIRVIRILSRRTKNNPVLVGETGVGKTAIAEGLAQRLVSGDVPPTLRDRKLLALDLAGMVAGSKFRGEFEERLKAVMEEVRSAQGKVLLFIDELHTVVGAGAAAGSIDASNMLKPALSRGEIQVVGATTIDEYRKHIEKEAALERRFSPVFVEEPDLETTLLMLRGLRKRYEDHHQLTISDDALNAAVHLSSRYINDRFLPDKAIDLIDEASAKLRIDIFAMPTPLKEKEAELHRLQQEEEESGARREYEKAALLRAQFLALQNEFDQERDAWLKSANLDEVVDDEDVAQIVSSWTGVPVSRMLETEREKLVHMEERLHERVIGQHEAIVALSDAIRRARSGLRDHRRPIGSFIFVGPTGVGKTELAKALAEFLFDSDDALTRVDMSEFQERHTVSRLIGAPPGYVGYDEGGQLTESIRRRPYQVVLFDEIEKAHPDVFNALLQVLDDGRLTDGQGRTVDFRNTVIIMTSNAGTEHLQGGSIGFSAGSRSSKTVDLNEARKKVFDAMRQTFRPEFLNRIDDTILFHPLTMEDLTCIVDLQIAELVERLREQKIALSLTNAAKEFLVVEGFNPVYGARPLRRTIQRLVETPISRELLRGIFKEGDAIEVDLEHGQLVFHRGDVLTIETTRSTEPMGA</sequence>
<dbReference type="GO" id="GO:0006508">
    <property type="term" value="P:proteolysis"/>
    <property type="evidence" value="ECO:0007669"/>
    <property type="project" value="UniProtKB-KW"/>
</dbReference>
<dbReference type="OrthoDB" id="9803641at2"/>